<evidence type="ECO:0000313" key="3">
    <source>
        <dbReference type="EMBL" id="BBE18254.1"/>
    </source>
</evidence>
<evidence type="ECO:0000313" key="4">
    <source>
        <dbReference type="Proteomes" id="UP001193389"/>
    </source>
</evidence>
<gene>
    <name evidence="3" type="ORF">AQPE_2416</name>
</gene>
<reference evidence="3" key="1">
    <citation type="journal article" date="2020" name="Int. J. Syst. Evol. Microbiol.">
        <title>Aquipluma nitroreducens gen. nov. sp. nov., a novel facultatively anaerobic bacterium isolated from a freshwater lake.</title>
        <authorList>
            <person name="Watanabe M."/>
            <person name="Kojima H."/>
            <person name="Fukui M."/>
        </authorList>
    </citation>
    <scope>NUCLEOTIDE SEQUENCE</scope>
    <source>
        <strain evidence="3">MeG22</strain>
    </source>
</reference>
<dbReference type="AlphaFoldDB" id="A0A5K7SAD7"/>
<name>A0A5K7SAD7_9BACT</name>
<proteinExistence type="predicted"/>
<protein>
    <submittedName>
        <fullName evidence="3">Uncharacterized protein</fullName>
    </submittedName>
</protein>
<keyword evidence="4" id="KW-1185">Reference proteome</keyword>
<dbReference type="RefSeq" id="WP_318351178.1">
    <property type="nucleotide sequence ID" value="NZ_AP018694.1"/>
</dbReference>
<organism evidence="3 4">
    <name type="scientific">Aquipluma nitroreducens</name>
    <dbReference type="NCBI Taxonomy" id="2010828"/>
    <lineage>
        <taxon>Bacteria</taxon>
        <taxon>Pseudomonadati</taxon>
        <taxon>Bacteroidota</taxon>
        <taxon>Bacteroidia</taxon>
        <taxon>Marinilabiliales</taxon>
        <taxon>Prolixibacteraceae</taxon>
        <taxon>Aquipluma</taxon>
    </lineage>
</organism>
<accession>A0A5K7SAD7</accession>
<feature type="region of interest" description="Disordered" evidence="1">
    <location>
        <begin position="64"/>
        <end position="88"/>
    </location>
</feature>
<feature type="signal peptide" evidence="2">
    <location>
        <begin position="1"/>
        <end position="21"/>
    </location>
</feature>
<dbReference type="EMBL" id="AP018694">
    <property type="protein sequence ID" value="BBE18254.1"/>
    <property type="molecule type" value="Genomic_DNA"/>
</dbReference>
<sequence>MKAKIFLAGLALVVVAALASAQNPVGKKGNGNGTCNGTTKCAAFVDANNNGICDTYENRTPNATGKKGNGTGTCTGNGQGQGKGKGKNFVDANNNGVCDTYEARTKK</sequence>
<keyword evidence="2" id="KW-0732">Signal</keyword>
<dbReference type="KEGG" id="anf:AQPE_2416"/>
<feature type="chain" id="PRO_5024400471" evidence="2">
    <location>
        <begin position="22"/>
        <end position="107"/>
    </location>
</feature>
<evidence type="ECO:0000256" key="1">
    <source>
        <dbReference type="SAM" id="MobiDB-lite"/>
    </source>
</evidence>
<evidence type="ECO:0000256" key="2">
    <source>
        <dbReference type="SAM" id="SignalP"/>
    </source>
</evidence>
<dbReference type="Proteomes" id="UP001193389">
    <property type="component" value="Chromosome"/>
</dbReference>
<feature type="compositionally biased region" description="Gly residues" evidence="1">
    <location>
        <begin position="67"/>
        <end position="83"/>
    </location>
</feature>